<keyword evidence="2" id="KW-1185">Reference proteome</keyword>
<reference evidence="1" key="2">
    <citation type="submission" date="2020-11" db="EMBL/GenBank/DDBJ databases">
        <authorList>
            <person name="McCartney M.A."/>
            <person name="Auch B."/>
            <person name="Kono T."/>
            <person name="Mallez S."/>
            <person name="Becker A."/>
            <person name="Gohl D.M."/>
            <person name="Silverstein K.A.T."/>
            <person name="Koren S."/>
            <person name="Bechman K.B."/>
            <person name="Herman A."/>
            <person name="Abrahante J.E."/>
            <person name="Garbe J."/>
        </authorList>
    </citation>
    <scope>NUCLEOTIDE SEQUENCE</scope>
    <source>
        <strain evidence="1">Duluth1</strain>
        <tissue evidence="1">Whole animal</tissue>
    </source>
</reference>
<name>A0A9D4BPH0_DREPO</name>
<sequence>MASILYCSGHIHAAVRLLDDVERIYHIKVNAVCDCRHIEGDRDLQVFAYMLSGYSDNGFVELQSELCVQFLRQESYCTPFI</sequence>
<dbReference type="Proteomes" id="UP000828390">
    <property type="component" value="Unassembled WGS sequence"/>
</dbReference>
<dbReference type="AlphaFoldDB" id="A0A9D4BPH0"/>
<evidence type="ECO:0000313" key="1">
    <source>
        <dbReference type="EMBL" id="KAH3711571.1"/>
    </source>
</evidence>
<proteinExistence type="predicted"/>
<accession>A0A9D4BPH0</accession>
<protein>
    <submittedName>
        <fullName evidence="1">Uncharacterized protein</fullName>
    </submittedName>
</protein>
<reference evidence="1" key="1">
    <citation type="journal article" date="2019" name="bioRxiv">
        <title>The Genome of the Zebra Mussel, Dreissena polymorpha: A Resource for Invasive Species Research.</title>
        <authorList>
            <person name="McCartney M.A."/>
            <person name="Auch B."/>
            <person name="Kono T."/>
            <person name="Mallez S."/>
            <person name="Zhang Y."/>
            <person name="Obille A."/>
            <person name="Becker A."/>
            <person name="Abrahante J.E."/>
            <person name="Garbe J."/>
            <person name="Badalamenti J.P."/>
            <person name="Herman A."/>
            <person name="Mangelson H."/>
            <person name="Liachko I."/>
            <person name="Sullivan S."/>
            <person name="Sone E.D."/>
            <person name="Koren S."/>
            <person name="Silverstein K.A.T."/>
            <person name="Beckman K.B."/>
            <person name="Gohl D.M."/>
        </authorList>
    </citation>
    <scope>NUCLEOTIDE SEQUENCE</scope>
    <source>
        <strain evidence="1">Duluth1</strain>
        <tissue evidence="1">Whole animal</tissue>
    </source>
</reference>
<organism evidence="1 2">
    <name type="scientific">Dreissena polymorpha</name>
    <name type="common">Zebra mussel</name>
    <name type="synonym">Mytilus polymorpha</name>
    <dbReference type="NCBI Taxonomy" id="45954"/>
    <lineage>
        <taxon>Eukaryota</taxon>
        <taxon>Metazoa</taxon>
        <taxon>Spiralia</taxon>
        <taxon>Lophotrochozoa</taxon>
        <taxon>Mollusca</taxon>
        <taxon>Bivalvia</taxon>
        <taxon>Autobranchia</taxon>
        <taxon>Heteroconchia</taxon>
        <taxon>Euheterodonta</taxon>
        <taxon>Imparidentia</taxon>
        <taxon>Neoheterodontei</taxon>
        <taxon>Myida</taxon>
        <taxon>Dreissenoidea</taxon>
        <taxon>Dreissenidae</taxon>
        <taxon>Dreissena</taxon>
    </lineage>
</organism>
<gene>
    <name evidence="1" type="ORF">DPMN_071242</name>
</gene>
<evidence type="ECO:0000313" key="2">
    <source>
        <dbReference type="Proteomes" id="UP000828390"/>
    </source>
</evidence>
<comment type="caution">
    <text evidence="1">The sequence shown here is derived from an EMBL/GenBank/DDBJ whole genome shotgun (WGS) entry which is preliminary data.</text>
</comment>
<dbReference type="EMBL" id="JAIWYP010000014">
    <property type="protein sequence ID" value="KAH3711571.1"/>
    <property type="molecule type" value="Genomic_DNA"/>
</dbReference>